<dbReference type="InterPro" id="IPR017907">
    <property type="entry name" value="Znf_RING_CS"/>
</dbReference>
<dbReference type="GO" id="GO:0008270">
    <property type="term" value="F:zinc ion binding"/>
    <property type="evidence" value="ECO:0007669"/>
    <property type="project" value="UniProtKB-KW"/>
</dbReference>
<evidence type="ECO:0000313" key="9">
    <source>
        <dbReference type="Proteomes" id="UP000308730"/>
    </source>
</evidence>
<evidence type="ECO:0000256" key="3">
    <source>
        <dbReference type="ARBA" id="ARBA00022833"/>
    </source>
</evidence>
<feature type="region of interest" description="Disordered" evidence="6">
    <location>
        <begin position="291"/>
        <end position="312"/>
    </location>
</feature>
<dbReference type="InterPro" id="IPR018957">
    <property type="entry name" value="Znf_C3HC4_RING-type"/>
</dbReference>
<dbReference type="AlphaFoldDB" id="A0A4S4M9Q1"/>
<protein>
    <recommendedName>
        <fullName evidence="7">RING-type domain-containing protein</fullName>
    </recommendedName>
</protein>
<proteinExistence type="predicted"/>
<feature type="coiled-coil region" evidence="5">
    <location>
        <begin position="222"/>
        <end position="263"/>
    </location>
</feature>
<evidence type="ECO:0000313" key="8">
    <source>
        <dbReference type="EMBL" id="THH22126.1"/>
    </source>
</evidence>
<dbReference type="InterPro" id="IPR001841">
    <property type="entry name" value="Znf_RING"/>
</dbReference>
<sequence>MVSFSRPSLSKPSRSQYVGGDGGGASACGLAALNCARIILGKERDGLKGVALLEEMVKKETLEDILRICFHWSTPAHLDVDDILKAPIFDKTLTPLWSQYNRPRRDQFRALLAFVLNVTPSEEIVCLLKITTETKDVFVLFDSHPRHNHPEGAAFIFHPDLEAAADYLSELFKYDPHLLTDTSLQWQAQLLANYSGYAFTIKSTLSDSVELVDAVLESSLEVLALKAERASLQVAYNDLQSQVDNLSEGNARLEDQVMTLRRAFSTGQQMPSQPSSVFSTVWRSSSSSSFEPIASSSKLPGTSSATTAATSTKPNGKMIMHAVEEKDDDDFVFATRIQLEWQADSEDIGESAHLAAEKQREFEEEDHRLRVQMRDLQATVPATFHCGVCFEEHSEFMIARVDPCGHEFCRDCVRGYIRSKLGEHRFPILCPICSADRDKTDPGIQQIGLTEEEFALFTELEMAAFSILLHCRRQVSSSCIKTNHRVST</sequence>
<dbReference type="PROSITE" id="PS00518">
    <property type="entry name" value="ZF_RING_1"/>
    <property type="match status" value="1"/>
</dbReference>
<evidence type="ECO:0000256" key="4">
    <source>
        <dbReference type="PROSITE-ProRule" id="PRU00175"/>
    </source>
</evidence>
<keyword evidence="5" id="KW-0175">Coiled coil</keyword>
<evidence type="ECO:0000259" key="7">
    <source>
        <dbReference type="PROSITE" id="PS50089"/>
    </source>
</evidence>
<dbReference type="Pfam" id="PF00097">
    <property type="entry name" value="zf-C3HC4"/>
    <property type="match status" value="1"/>
</dbReference>
<accession>A0A4S4M9Q1</accession>
<feature type="domain" description="RING-type" evidence="7">
    <location>
        <begin position="386"/>
        <end position="434"/>
    </location>
</feature>
<comment type="caution">
    <text evidence="8">The sequence shown here is derived from an EMBL/GenBank/DDBJ whole genome shotgun (WGS) entry which is preliminary data.</text>
</comment>
<keyword evidence="2 4" id="KW-0863">Zinc-finger</keyword>
<dbReference type="OrthoDB" id="1431934at2759"/>
<dbReference type="EMBL" id="SGPM01000425">
    <property type="protein sequence ID" value="THH22126.1"/>
    <property type="molecule type" value="Genomic_DNA"/>
</dbReference>
<dbReference type="PROSITE" id="PS50089">
    <property type="entry name" value="ZF_RING_2"/>
    <property type="match status" value="1"/>
</dbReference>
<dbReference type="SUPFAM" id="SSF57850">
    <property type="entry name" value="RING/U-box"/>
    <property type="match status" value="1"/>
</dbReference>
<reference evidence="8 9" key="1">
    <citation type="submission" date="2019-02" db="EMBL/GenBank/DDBJ databases">
        <title>Genome sequencing of the rare red list fungi Antrodiella citrinella (Flaviporus citrinellus).</title>
        <authorList>
            <person name="Buettner E."/>
            <person name="Kellner H."/>
        </authorList>
    </citation>
    <scope>NUCLEOTIDE SEQUENCE [LARGE SCALE GENOMIC DNA]</scope>
    <source>
        <strain evidence="8 9">DSM 108506</strain>
    </source>
</reference>
<dbReference type="Proteomes" id="UP000308730">
    <property type="component" value="Unassembled WGS sequence"/>
</dbReference>
<name>A0A4S4M9Q1_9APHY</name>
<organism evidence="8 9">
    <name type="scientific">Antrodiella citrinella</name>
    <dbReference type="NCBI Taxonomy" id="2447956"/>
    <lineage>
        <taxon>Eukaryota</taxon>
        <taxon>Fungi</taxon>
        <taxon>Dikarya</taxon>
        <taxon>Basidiomycota</taxon>
        <taxon>Agaricomycotina</taxon>
        <taxon>Agaricomycetes</taxon>
        <taxon>Polyporales</taxon>
        <taxon>Steccherinaceae</taxon>
        <taxon>Antrodiella</taxon>
    </lineage>
</organism>
<keyword evidence="1" id="KW-0479">Metal-binding</keyword>
<keyword evidence="3" id="KW-0862">Zinc</keyword>
<dbReference type="SMART" id="SM00184">
    <property type="entry name" value="RING"/>
    <property type="match status" value="1"/>
</dbReference>
<evidence type="ECO:0000256" key="6">
    <source>
        <dbReference type="SAM" id="MobiDB-lite"/>
    </source>
</evidence>
<evidence type="ECO:0000256" key="1">
    <source>
        <dbReference type="ARBA" id="ARBA00022723"/>
    </source>
</evidence>
<dbReference type="Gene3D" id="3.30.40.10">
    <property type="entry name" value="Zinc/RING finger domain, C3HC4 (zinc finger)"/>
    <property type="match status" value="1"/>
</dbReference>
<evidence type="ECO:0000256" key="2">
    <source>
        <dbReference type="ARBA" id="ARBA00022771"/>
    </source>
</evidence>
<dbReference type="InterPro" id="IPR013083">
    <property type="entry name" value="Znf_RING/FYVE/PHD"/>
</dbReference>
<keyword evidence="9" id="KW-1185">Reference proteome</keyword>
<evidence type="ECO:0000256" key="5">
    <source>
        <dbReference type="SAM" id="Coils"/>
    </source>
</evidence>
<gene>
    <name evidence="8" type="ORF">EUX98_g8250</name>
</gene>